<sequence length="617" mass="66797">MGDAQARSTGILVEAEAFDDHGGWTLDSQFESVMGSPYLLAHGLGRPVADATTVVEVPEAGEYGVWVRTKDWMPAGHPGRFTLSVGGTALGVEFGADGRDWAWTSGGTVRLDRGPTALALHDLTGFDGRCDAVYLSRDGAPPPDEPTREWRRALLGLPSEPQDAGAFDVVVVGGGVSGCAAALAAARLGRRVALVQDRPVLGGNASTEVGLTPQGRSNPLIAELTTRSDDGDLLARKVLEAEPTLSLALEQRVVGLAMDGSRIVSVDTRDARTGHEHRYRAPVFVDCTGTALLGLLSGARTLFGQESRAEYGEPLAPRRRVEAHHGHTVFFRTRRAEGPVPFPDVPWARAVARDFAKLTGQLVRPGVDNAPGPVAGRGPRAWFARTGEKGAPGRTTVGKILRKLPEQLRMRLNMERFPATHFWEYGQWLDPYTDGEHIRDHLLAALYGTFSNVKRREPDACADLELEWVGFVAGQGEFRRYLGDHVLTENDIRGHTVFPDAVVQNSGAFCLHHAGHRRYDFRLRGWTWDTRDGKPYDIPFRCLYSADTTNLMMAGKHISVTHIAGSSAKFMANGAQHGIATAAAAHLCVEHGTTPRGVYEEHLDELRAVVAGLTGGA</sequence>
<keyword evidence="2" id="KW-0479">Metal-binding</keyword>
<dbReference type="EMBL" id="CP053564">
    <property type="protein sequence ID" value="QJY47449.1"/>
    <property type="molecule type" value="Genomic_DNA"/>
</dbReference>
<dbReference type="Gene3D" id="3.50.50.60">
    <property type="entry name" value="FAD/NAD(P)-binding domain"/>
    <property type="match status" value="1"/>
</dbReference>
<keyword evidence="1" id="KW-0004">4Fe-4S</keyword>
<dbReference type="Gene3D" id="2.60.120.260">
    <property type="entry name" value="Galactose-binding domain-like"/>
    <property type="match status" value="1"/>
</dbReference>
<dbReference type="GO" id="GO:0016491">
    <property type="term" value="F:oxidoreductase activity"/>
    <property type="evidence" value="ECO:0007669"/>
    <property type="project" value="UniProtKB-KW"/>
</dbReference>
<dbReference type="AlphaFoldDB" id="A0A6M6JM09"/>
<dbReference type="InterPro" id="IPR039650">
    <property type="entry name" value="HdrA-like"/>
</dbReference>
<dbReference type="KEGG" id="pbro:HOP40_17880"/>
<dbReference type="Pfam" id="PF12831">
    <property type="entry name" value="FAD_oxidored"/>
    <property type="match status" value="2"/>
</dbReference>
<gene>
    <name evidence="6" type="ORF">HOP40_17880</name>
</gene>
<evidence type="ECO:0000256" key="5">
    <source>
        <dbReference type="ARBA" id="ARBA00023014"/>
    </source>
</evidence>
<evidence type="ECO:0000256" key="2">
    <source>
        <dbReference type="ARBA" id="ARBA00022723"/>
    </source>
</evidence>
<evidence type="ECO:0000256" key="4">
    <source>
        <dbReference type="ARBA" id="ARBA00023004"/>
    </source>
</evidence>
<reference evidence="6 7" key="1">
    <citation type="submission" date="2020-05" db="EMBL/GenBank/DDBJ databases">
        <authorList>
            <person name="Mo P."/>
        </authorList>
    </citation>
    <scope>NUCLEOTIDE SEQUENCE [LARGE SCALE GENOMIC DNA]</scope>
    <source>
        <strain evidence="6 7">Gen01</strain>
    </source>
</reference>
<dbReference type="GO" id="GO:0046872">
    <property type="term" value="F:metal ion binding"/>
    <property type="evidence" value="ECO:0007669"/>
    <property type="project" value="UniProtKB-KW"/>
</dbReference>
<dbReference type="PANTHER" id="PTHR43498">
    <property type="entry name" value="FERREDOXIN:COB-COM HETERODISULFIDE REDUCTASE SUBUNIT A"/>
    <property type="match status" value="1"/>
</dbReference>
<keyword evidence="5" id="KW-0411">Iron-sulfur</keyword>
<evidence type="ECO:0000256" key="3">
    <source>
        <dbReference type="ARBA" id="ARBA00023002"/>
    </source>
</evidence>
<protein>
    <submittedName>
        <fullName evidence="6">FAD-dependent oxidoreductase</fullName>
    </submittedName>
</protein>
<evidence type="ECO:0000256" key="1">
    <source>
        <dbReference type="ARBA" id="ARBA00022485"/>
    </source>
</evidence>
<proteinExistence type="predicted"/>
<dbReference type="RefSeq" id="WP_172160062.1">
    <property type="nucleotide sequence ID" value="NZ_CP053564.1"/>
</dbReference>
<dbReference type="InterPro" id="IPR036188">
    <property type="entry name" value="FAD/NAD-bd_sf"/>
</dbReference>
<organism evidence="6 7">
    <name type="scientific">Pseudonocardia broussonetiae</name>
    <dbReference type="NCBI Taxonomy" id="2736640"/>
    <lineage>
        <taxon>Bacteria</taxon>
        <taxon>Bacillati</taxon>
        <taxon>Actinomycetota</taxon>
        <taxon>Actinomycetes</taxon>
        <taxon>Pseudonocardiales</taxon>
        <taxon>Pseudonocardiaceae</taxon>
        <taxon>Pseudonocardia</taxon>
    </lineage>
</organism>
<name>A0A6M6JM09_9PSEU</name>
<dbReference type="GO" id="GO:0051539">
    <property type="term" value="F:4 iron, 4 sulfur cluster binding"/>
    <property type="evidence" value="ECO:0007669"/>
    <property type="project" value="UniProtKB-KW"/>
</dbReference>
<keyword evidence="3" id="KW-0560">Oxidoreductase</keyword>
<keyword evidence="4" id="KW-0408">Iron</keyword>
<evidence type="ECO:0000313" key="7">
    <source>
        <dbReference type="Proteomes" id="UP000505377"/>
    </source>
</evidence>
<dbReference type="PANTHER" id="PTHR43498:SF1">
    <property type="entry name" value="COB--COM HETERODISULFIDE REDUCTASE IRON-SULFUR SUBUNIT A"/>
    <property type="match status" value="1"/>
</dbReference>
<accession>A0A6M6JM09</accession>
<dbReference type="SUPFAM" id="SSF51905">
    <property type="entry name" value="FAD/NAD(P)-binding domain"/>
    <property type="match status" value="1"/>
</dbReference>
<keyword evidence="7" id="KW-1185">Reference proteome</keyword>
<evidence type="ECO:0000313" key="6">
    <source>
        <dbReference type="EMBL" id="QJY47449.1"/>
    </source>
</evidence>
<dbReference type="Proteomes" id="UP000505377">
    <property type="component" value="Chromosome"/>
</dbReference>